<evidence type="ECO:0000256" key="1">
    <source>
        <dbReference type="SAM" id="MobiDB-lite"/>
    </source>
</evidence>
<name>A0A840PEV6_9ACTN</name>
<comment type="caution">
    <text evidence="2">The sequence shown here is derived from an EMBL/GenBank/DDBJ whole genome shotgun (WGS) entry which is preliminary data.</text>
</comment>
<organism evidence="2 3">
    <name type="scientific">Thermocatellispora tengchongensis</name>
    <dbReference type="NCBI Taxonomy" id="1073253"/>
    <lineage>
        <taxon>Bacteria</taxon>
        <taxon>Bacillati</taxon>
        <taxon>Actinomycetota</taxon>
        <taxon>Actinomycetes</taxon>
        <taxon>Streptosporangiales</taxon>
        <taxon>Streptosporangiaceae</taxon>
        <taxon>Thermocatellispora</taxon>
    </lineage>
</organism>
<feature type="region of interest" description="Disordered" evidence="1">
    <location>
        <begin position="171"/>
        <end position="221"/>
    </location>
</feature>
<reference evidence="2 3" key="1">
    <citation type="submission" date="2020-08" db="EMBL/GenBank/DDBJ databases">
        <title>Genomic Encyclopedia of Type Strains, Phase IV (KMG-IV): sequencing the most valuable type-strain genomes for metagenomic binning, comparative biology and taxonomic classification.</title>
        <authorList>
            <person name="Goeker M."/>
        </authorList>
    </citation>
    <scope>NUCLEOTIDE SEQUENCE [LARGE SCALE GENOMIC DNA]</scope>
    <source>
        <strain evidence="2 3">DSM 45615</strain>
    </source>
</reference>
<dbReference type="AlphaFoldDB" id="A0A840PEV6"/>
<proteinExistence type="predicted"/>
<accession>A0A840PEV6</accession>
<sequence length="221" mass="22253">MGEDAQAPLGLDVLVENEPAEDVQVVLALGGVAPQGAAHEGVDAVGADQHVAFVHVTVGQVQAYAGFVLVEAVHAPVDLEDAGRERGHKPLVQGGAQQPDEAAAVVADDVAGQADGHPAASADVAELGVAGRAEVVDVDAHQAERLDGRWPQVEDVARRAGLRVALQQDDVVPGLVNGQGGRHPGRPGADDGDPPASGGCHEGSSSEVVQGGRPIASGPKP</sequence>
<keyword evidence="3" id="KW-1185">Reference proteome</keyword>
<dbReference type="Proteomes" id="UP000578449">
    <property type="component" value="Unassembled WGS sequence"/>
</dbReference>
<dbReference type="EMBL" id="JACHGN010000011">
    <property type="protein sequence ID" value="MBB5135687.1"/>
    <property type="molecule type" value="Genomic_DNA"/>
</dbReference>
<protein>
    <submittedName>
        <fullName evidence="2">Uncharacterized protein</fullName>
    </submittedName>
</protein>
<evidence type="ECO:0000313" key="2">
    <source>
        <dbReference type="EMBL" id="MBB5135687.1"/>
    </source>
</evidence>
<gene>
    <name evidence="2" type="ORF">HNP84_005431</name>
</gene>
<evidence type="ECO:0000313" key="3">
    <source>
        <dbReference type="Proteomes" id="UP000578449"/>
    </source>
</evidence>